<dbReference type="OrthoDB" id="9795626at2"/>
<name>A0A494ZWG0_9BACI</name>
<evidence type="ECO:0000313" key="7">
    <source>
        <dbReference type="EMBL" id="RKQ30776.1"/>
    </source>
</evidence>
<comment type="caution">
    <text evidence="7">The sequence shown here is derived from an EMBL/GenBank/DDBJ whole genome shotgun (WGS) entry which is preliminary data.</text>
</comment>
<feature type="coiled-coil region" evidence="4">
    <location>
        <begin position="345"/>
        <end position="372"/>
    </location>
</feature>
<feature type="coiled-coil region" evidence="4">
    <location>
        <begin position="762"/>
        <end position="818"/>
    </location>
</feature>
<evidence type="ECO:0000313" key="8">
    <source>
        <dbReference type="Proteomes" id="UP000269301"/>
    </source>
</evidence>
<evidence type="ECO:0000256" key="1">
    <source>
        <dbReference type="ARBA" id="ARBA00006930"/>
    </source>
</evidence>
<proteinExistence type="inferred from homology"/>
<dbReference type="InterPro" id="IPR038729">
    <property type="entry name" value="Rad50/SbcC_AAA"/>
</dbReference>
<dbReference type="PANTHER" id="PTHR32114:SF2">
    <property type="entry name" value="ABC TRANSPORTER ABCH.3"/>
    <property type="match status" value="1"/>
</dbReference>
<evidence type="ECO:0000256" key="3">
    <source>
        <dbReference type="ARBA" id="ARBA00013368"/>
    </source>
</evidence>
<organism evidence="7 8">
    <name type="scientific">Oceanobacillus halophilus</name>
    <dbReference type="NCBI Taxonomy" id="930130"/>
    <lineage>
        <taxon>Bacteria</taxon>
        <taxon>Bacillati</taxon>
        <taxon>Bacillota</taxon>
        <taxon>Bacilli</taxon>
        <taxon>Bacillales</taxon>
        <taxon>Bacillaceae</taxon>
        <taxon>Oceanobacillus</taxon>
    </lineage>
</organism>
<dbReference type="Proteomes" id="UP000269301">
    <property type="component" value="Unassembled WGS sequence"/>
</dbReference>
<dbReference type="PANTHER" id="PTHR32114">
    <property type="entry name" value="ABC TRANSPORTER ABCH.3"/>
    <property type="match status" value="1"/>
</dbReference>
<evidence type="ECO:0000256" key="5">
    <source>
        <dbReference type="SAM" id="MobiDB-lite"/>
    </source>
</evidence>
<feature type="coiled-coil region" evidence="4">
    <location>
        <begin position="291"/>
        <end position="318"/>
    </location>
</feature>
<dbReference type="GO" id="GO:0016887">
    <property type="term" value="F:ATP hydrolysis activity"/>
    <property type="evidence" value="ECO:0007669"/>
    <property type="project" value="InterPro"/>
</dbReference>
<feature type="coiled-coil region" evidence="4">
    <location>
        <begin position="396"/>
        <end position="502"/>
    </location>
</feature>
<feature type="compositionally biased region" description="Basic and acidic residues" evidence="5">
    <location>
        <begin position="717"/>
        <end position="726"/>
    </location>
</feature>
<sequence>MKPIKLTMTAFGPYKYTETIDFQELEQNHLFVISGNTGAGKTTIFDGISFALYGSASGSDRENTAMLRSDFAEDDTHTAVELVFELHQRTYRILRQLGHVKQGNKTKTGEKYEFYEIVDGTEIPCVDRQIVSEIDKKVEEIIGLTKDQFKQIVMLPQGEFRKLLTSETENKEEILRRIFKTESYKQIGELLKQKKSIVKQEFDQLKQTRDNQIQNIFAVLPERKDSHLFQVLSEEHFNVNQIISGLEKEVFFYREKIDLDQKKYDEAYKQHDKQQNIYYQTKAVNDRFIELDQKKVKLKELEEKIPSMEKQEKQLADAERASGIEIYEKQAAEWKKEEKQKLLLLQNAQINKKQSDEQFKNAEAAYNEEEKKKDIREKISKKLDRLHEFLPMVQDIDQMKKQLQVLRNKANQAYSDLEQVQADWKDKNQTADEKSKNIKLLEEATSHLPSKQQKLHEMREQARVLRDYINLTKEITIKQEEMKQKKQAFQQLKDTYREKEALWMNNQASMLAAHLHDGEACPVCGSLDHPKKAAENGQITTRDELDRLKVRLDELESSYRNALAILETKTTNQKEKAEELAELNVPVTDAFAVNEQLIADGKRLGTEVEQLNKQHEQLRKLRVAYDREVTLIKQLESKKELLDKAFQEQKTSYETTKARYEERVSKIPESVQDLTILEKEIHETVELYKRLEKNWENAQKLLEKAKEENTKAATNLENKEQQLNETQTRREKAEIAFESQLSDAKFTSVDLYHQAKIPLTEREKMKAAIQGFKENLSSLKQQVMELELTLKNKERVDLTVLEQKLVELKSGYESALQQLNLSKEYYQESAKMITKIIEVNEQVANYEKQLGTITDLYDVIRGQNDSRISFERYLQIEYLERIIEAANQRLKRLSNGQFYLIRSDRQESHGKQSGLGLDVYDTYTGQTRDVKTLSGGEKFNASLCLALGMSDVIQSFQGNISIETMFIDEGFGSLDEEALNKAIDTLIELQQTGRMIGVISHVQDLKNMFPAILEVAKTKEGYSSTKIVVK</sequence>
<dbReference type="Pfam" id="PF13476">
    <property type="entry name" value="AAA_23"/>
    <property type="match status" value="1"/>
</dbReference>
<dbReference type="AlphaFoldDB" id="A0A494ZWG0"/>
<evidence type="ECO:0000256" key="2">
    <source>
        <dbReference type="ARBA" id="ARBA00011322"/>
    </source>
</evidence>
<accession>A0A494ZWG0</accession>
<dbReference type="InterPro" id="IPR027417">
    <property type="entry name" value="P-loop_NTPase"/>
</dbReference>
<dbReference type="SUPFAM" id="SSF52540">
    <property type="entry name" value="P-loop containing nucleoside triphosphate hydrolases"/>
    <property type="match status" value="2"/>
</dbReference>
<dbReference type="EMBL" id="RBZP01000016">
    <property type="protein sequence ID" value="RKQ30776.1"/>
    <property type="molecule type" value="Genomic_DNA"/>
</dbReference>
<keyword evidence="8" id="KW-1185">Reference proteome</keyword>
<reference evidence="7 8" key="1">
    <citation type="journal article" date="2016" name="Int. J. Syst. Evol. Microbiol.">
        <title>Oceanobacillus halophilus sp. nov., a novel moderately halophilic bacterium from a hypersaline lake.</title>
        <authorList>
            <person name="Amoozegar M.A."/>
            <person name="Bagheri M."/>
            <person name="Makhdoumi A."/>
            <person name="Nikou M.M."/>
            <person name="Fazeli S.A.S."/>
            <person name="Schumann P."/>
            <person name="Sproer C."/>
            <person name="Sanchez-Porro C."/>
            <person name="Ventosa A."/>
        </authorList>
    </citation>
    <scope>NUCLEOTIDE SEQUENCE [LARGE SCALE GENOMIC DNA]</scope>
    <source>
        <strain evidence="7 8">DSM 23996</strain>
    </source>
</reference>
<feature type="region of interest" description="Disordered" evidence="5">
    <location>
        <begin position="707"/>
        <end position="726"/>
    </location>
</feature>
<evidence type="ECO:0000256" key="4">
    <source>
        <dbReference type="SAM" id="Coils"/>
    </source>
</evidence>
<dbReference type="Pfam" id="PF13558">
    <property type="entry name" value="SbcC_Walker_B"/>
    <property type="match status" value="1"/>
</dbReference>
<comment type="similarity">
    <text evidence="1">Belongs to the SMC family. SbcC subfamily.</text>
</comment>
<evidence type="ECO:0000259" key="6">
    <source>
        <dbReference type="Pfam" id="PF13476"/>
    </source>
</evidence>
<gene>
    <name evidence="7" type="ORF">D8M06_15270</name>
</gene>
<protein>
    <recommendedName>
        <fullName evidence="3">Nuclease SbcCD subunit C</fullName>
    </recommendedName>
</protein>
<comment type="subunit">
    <text evidence="2">Heterodimer of SbcC and SbcD.</text>
</comment>
<feature type="domain" description="Rad50/SbcC-type AAA" evidence="6">
    <location>
        <begin position="5"/>
        <end position="213"/>
    </location>
</feature>
<keyword evidence="4" id="KW-0175">Coiled coil</keyword>
<dbReference type="RefSeq" id="WP_121205458.1">
    <property type="nucleotide sequence ID" value="NZ_RBZP01000016.1"/>
</dbReference>
<dbReference type="Gene3D" id="3.40.50.300">
    <property type="entry name" value="P-loop containing nucleotide triphosphate hydrolases"/>
    <property type="match status" value="2"/>
</dbReference>
<dbReference type="GO" id="GO:0006302">
    <property type="term" value="P:double-strand break repair"/>
    <property type="evidence" value="ECO:0007669"/>
    <property type="project" value="InterPro"/>
</dbReference>